<dbReference type="Gene3D" id="3.30.70.940">
    <property type="entry name" value="NusG, N-terminal domain"/>
    <property type="match status" value="1"/>
</dbReference>
<keyword evidence="1" id="KW-0804">Transcription</keyword>
<dbReference type="GO" id="GO:0006354">
    <property type="term" value="P:DNA-templated transcription elongation"/>
    <property type="evidence" value="ECO:0007669"/>
    <property type="project" value="InterPro"/>
</dbReference>
<dbReference type="AlphaFoldDB" id="A0A017RSU6"/>
<gene>
    <name evidence="3" type="ORF">Q428_11970</name>
</gene>
<dbReference type="Pfam" id="PF02357">
    <property type="entry name" value="NusG"/>
    <property type="match status" value="1"/>
</dbReference>
<feature type="domain" description="NusG-like N-terminal" evidence="2">
    <location>
        <begin position="4"/>
        <end position="57"/>
    </location>
</feature>
<dbReference type="OrthoDB" id="1681764at2"/>
<keyword evidence="4" id="KW-1185">Reference proteome</keyword>
<name>A0A017RSU6_9CLOT</name>
<comment type="caution">
    <text evidence="3">The sequence shown here is derived from an EMBL/GenBank/DDBJ whole genome shotgun (WGS) entry which is preliminary data.</text>
</comment>
<evidence type="ECO:0000313" key="4">
    <source>
        <dbReference type="Proteomes" id="UP000019681"/>
    </source>
</evidence>
<dbReference type="SUPFAM" id="SSF82679">
    <property type="entry name" value="N-utilization substance G protein NusG, N-terminal domain"/>
    <property type="match status" value="1"/>
</dbReference>
<sequence>MKAYCVFCKSGLEFSVAENVNKVLDDFRAIVPTKVLLEKRRGKWEEKTSILLPGYVFSLWRKRA</sequence>
<dbReference type="EMBL" id="AZQP01000042">
    <property type="protein sequence ID" value="EYE87671.1"/>
    <property type="molecule type" value="Genomic_DNA"/>
</dbReference>
<dbReference type="InterPro" id="IPR006645">
    <property type="entry name" value="NGN-like_dom"/>
</dbReference>
<accession>A0A017RSU6</accession>
<dbReference type="InterPro" id="IPR036735">
    <property type="entry name" value="NGN_dom_sf"/>
</dbReference>
<evidence type="ECO:0000256" key="1">
    <source>
        <dbReference type="ARBA" id="ARBA00023163"/>
    </source>
</evidence>
<evidence type="ECO:0000313" key="3">
    <source>
        <dbReference type="EMBL" id="EYE87671.1"/>
    </source>
</evidence>
<protein>
    <recommendedName>
        <fullName evidence="2">NusG-like N-terminal domain-containing protein</fullName>
    </recommendedName>
</protein>
<evidence type="ECO:0000259" key="2">
    <source>
        <dbReference type="Pfam" id="PF02357"/>
    </source>
</evidence>
<proteinExistence type="predicted"/>
<dbReference type="RefSeq" id="WP_035381056.1">
    <property type="nucleotide sequence ID" value="NZ_AZQP01000042.1"/>
</dbReference>
<dbReference type="STRING" id="1403537.Q428_11970"/>
<organism evidence="3 4">
    <name type="scientific">Fervidicella metallireducens AeB</name>
    <dbReference type="NCBI Taxonomy" id="1403537"/>
    <lineage>
        <taxon>Bacteria</taxon>
        <taxon>Bacillati</taxon>
        <taxon>Bacillota</taxon>
        <taxon>Clostridia</taxon>
        <taxon>Eubacteriales</taxon>
        <taxon>Clostridiaceae</taxon>
        <taxon>Fervidicella</taxon>
    </lineage>
</organism>
<dbReference type="Proteomes" id="UP000019681">
    <property type="component" value="Unassembled WGS sequence"/>
</dbReference>
<reference evidence="3 4" key="1">
    <citation type="journal article" date="2014" name="Genome Announc.">
        <title>Draft Genome Sequence of Fervidicella metallireducens Strain AeBT, an Iron-Reducing Thermoanaerobe from the Great Artesian Basin.</title>
        <authorList>
            <person name="Patel B.K."/>
        </authorList>
    </citation>
    <scope>NUCLEOTIDE SEQUENCE [LARGE SCALE GENOMIC DNA]</scope>
    <source>
        <strain evidence="3 4">AeB</strain>
    </source>
</reference>